<evidence type="ECO:0000256" key="5">
    <source>
        <dbReference type="ARBA" id="ARBA00022519"/>
    </source>
</evidence>
<dbReference type="Gene3D" id="3.40.30.60">
    <property type="entry name" value="FHIPEP family, domain 1"/>
    <property type="match status" value="1"/>
</dbReference>
<feature type="transmembrane region" description="Helical" evidence="9">
    <location>
        <begin position="20"/>
        <end position="38"/>
    </location>
</feature>
<name>A0ABS3AVH6_9FIRM</name>
<evidence type="ECO:0000256" key="8">
    <source>
        <dbReference type="ARBA" id="ARBA00023136"/>
    </source>
</evidence>
<sequence>MNNFLDMFMQGNLLDVLKRYADIALAILVVTIVGLLIVPFPTWLIDLLLCANISISLTMLLISLYVTEILNISSFPTILLITTLFRLGLNVATSRLILLNADAGDVIQAFGHFVVRGNFVVGIVIFLLLMLINMMVITKGSERVAEVAARFTLDAMPGKQMSIDADLRNGVIDLEEARQKRIDLGRESQLFGAMDGAMKFVKGDVIAGIIIFAINIVAGIIIGVTQKQMGINEAVETYTILSIGDGLVSIIPALLMSVCAGLIVTRVASGSEGSNLGKDVAAQVLAQPKAFAIAAAFIGLIGQIPGLPRIPFTAISLVVGVLAYGLFKSQAAKEPGTGGVNEMVQAREQKLEVEKKSAVRKAKAQEGQTSKMMPVVTPIGLEVASDLVPLVDDTSNFLGELIPMMRDGLFYELGVRFPGVRVRGNEGSLAAGSYIIMINEIPMIVGTIDQRKCLVNDTPDRLRLLGIEAETAQNPANGVACAWIPLEKKELAEQAGLTSWDAASYMILHMSAILRKNSSDFVGIQESQNMLDQLEQAFPALVKEVVPKAVSVFQLTDILRRLVDEEISVRDLKTVLQALAEWGPTENDTVQLTEYVRSALKRYISHKYSGGQNTLIVYLLDPQIEETVRSSIQHTSSGSYLALEPEITQEILNSVRNEIGNLPPSAQQPVVLTTQEIRRYFRKLVEMEFPHLAVVSYQELSPEMNIQPISRISLAG</sequence>
<organism evidence="10 11">
    <name type="scientific">Sulfobacillus acidophilus</name>
    <dbReference type="NCBI Taxonomy" id="53633"/>
    <lineage>
        <taxon>Bacteria</taxon>
        <taxon>Bacillati</taxon>
        <taxon>Bacillota</taxon>
        <taxon>Clostridia</taxon>
        <taxon>Eubacteriales</taxon>
        <taxon>Clostridiales Family XVII. Incertae Sedis</taxon>
        <taxon>Sulfobacillus</taxon>
    </lineage>
</organism>
<dbReference type="Pfam" id="PF00771">
    <property type="entry name" value="FHIPEP"/>
    <property type="match status" value="1"/>
</dbReference>
<evidence type="ECO:0000256" key="1">
    <source>
        <dbReference type="ARBA" id="ARBA00004429"/>
    </source>
</evidence>
<evidence type="ECO:0000313" key="10">
    <source>
        <dbReference type="EMBL" id="MBN4077362.1"/>
    </source>
</evidence>
<keyword evidence="11" id="KW-1185">Reference proteome</keyword>
<dbReference type="EMBL" id="JAFITA010000004">
    <property type="protein sequence ID" value="MBN4077362.1"/>
    <property type="molecule type" value="Genomic_DNA"/>
</dbReference>
<keyword evidence="3" id="KW-0813">Transport</keyword>
<protein>
    <submittedName>
        <fullName evidence="10">Type III secretion system export apparatus subunit SctV</fullName>
    </submittedName>
</protein>
<evidence type="ECO:0000256" key="6">
    <source>
        <dbReference type="ARBA" id="ARBA00022692"/>
    </source>
</evidence>
<accession>A0ABS3AVH6</accession>
<gene>
    <name evidence="10" type="primary">sctV</name>
    <name evidence="10" type="ORF">JYT19_00455</name>
</gene>
<evidence type="ECO:0000256" key="3">
    <source>
        <dbReference type="ARBA" id="ARBA00022448"/>
    </source>
</evidence>
<dbReference type="Gene3D" id="1.10.8.540">
    <property type="entry name" value="FHIPEP family, domain 3"/>
    <property type="match status" value="1"/>
</dbReference>
<evidence type="ECO:0000256" key="2">
    <source>
        <dbReference type="ARBA" id="ARBA00008835"/>
    </source>
</evidence>
<dbReference type="InterPro" id="IPR042194">
    <property type="entry name" value="FHIPEP_1"/>
</dbReference>
<keyword evidence="6 9" id="KW-0812">Transmembrane</keyword>
<keyword evidence="5" id="KW-0997">Cell inner membrane</keyword>
<comment type="subcellular location">
    <subcellularLocation>
        <location evidence="1">Cell inner membrane</location>
        <topology evidence="1">Multi-pass membrane protein</topology>
    </subcellularLocation>
</comment>
<feature type="transmembrane region" description="Helical" evidence="9">
    <location>
        <begin position="44"/>
        <end position="66"/>
    </location>
</feature>
<dbReference type="PRINTS" id="PR00949">
    <property type="entry name" value="TYPE3IMAPROT"/>
</dbReference>
<keyword evidence="7 9" id="KW-1133">Transmembrane helix</keyword>
<dbReference type="Gene3D" id="3.40.50.12790">
    <property type="entry name" value="FHIPEP family, domain 4"/>
    <property type="match status" value="1"/>
</dbReference>
<evidence type="ECO:0000256" key="7">
    <source>
        <dbReference type="ARBA" id="ARBA00022989"/>
    </source>
</evidence>
<dbReference type="InterPro" id="IPR042196">
    <property type="entry name" value="FHIPEP_4"/>
</dbReference>
<keyword evidence="4" id="KW-1003">Cell membrane</keyword>
<dbReference type="PANTHER" id="PTHR30161">
    <property type="entry name" value="FLAGELLAR EXPORT PROTEIN, MEMBRANE FLHA SUBUNIT-RELATED"/>
    <property type="match status" value="1"/>
</dbReference>
<feature type="transmembrane region" description="Helical" evidence="9">
    <location>
        <begin position="280"/>
        <end position="304"/>
    </location>
</feature>
<dbReference type="InterPro" id="IPR006302">
    <property type="entry name" value="T3SS_HrcV"/>
</dbReference>
<reference evidence="10" key="1">
    <citation type="submission" date="2021-02" db="EMBL/GenBank/DDBJ databases">
        <title>Activity-based single-cell genomes from oceanic crustal fluid captures similar information to metagenomic and metatranscriptomic surveys with orders of magnitude less sampling.</title>
        <authorList>
            <person name="D'Angelo T.S."/>
            <person name="Orcutt B.N."/>
        </authorList>
    </citation>
    <scope>NUCLEOTIDE SEQUENCE [LARGE SCALE GENOMIC DNA]</scope>
    <source>
        <strain evidence="10">AH-315-E05</strain>
    </source>
</reference>
<dbReference type="PROSITE" id="PS00994">
    <property type="entry name" value="FHIPEP"/>
    <property type="match status" value="1"/>
</dbReference>
<evidence type="ECO:0000256" key="9">
    <source>
        <dbReference type="SAM" id="Phobius"/>
    </source>
</evidence>
<dbReference type="NCBIfam" id="TIGR01399">
    <property type="entry name" value="hrcV"/>
    <property type="match status" value="1"/>
</dbReference>
<dbReference type="InterPro" id="IPR042193">
    <property type="entry name" value="FHIPEP_3"/>
</dbReference>
<proteinExistence type="inferred from homology"/>
<dbReference type="InterPro" id="IPR001712">
    <property type="entry name" value="T3SS_FHIPEP"/>
</dbReference>
<feature type="transmembrane region" description="Helical" evidence="9">
    <location>
        <begin position="310"/>
        <end position="327"/>
    </location>
</feature>
<feature type="transmembrane region" description="Helical" evidence="9">
    <location>
        <begin position="246"/>
        <end position="268"/>
    </location>
</feature>
<dbReference type="InterPro" id="IPR025505">
    <property type="entry name" value="FHIPEP_CS"/>
</dbReference>
<feature type="transmembrane region" description="Helical" evidence="9">
    <location>
        <begin position="119"/>
        <end position="137"/>
    </location>
</feature>
<evidence type="ECO:0000313" key="11">
    <source>
        <dbReference type="Proteomes" id="UP000765003"/>
    </source>
</evidence>
<keyword evidence="8 9" id="KW-0472">Membrane</keyword>
<evidence type="ECO:0000256" key="4">
    <source>
        <dbReference type="ARBA" id="ARBA00022475"/>
    </source>
</evidence>
<feature type="transmembrane region" description="Helical" evidence="9">
    <location>
        <begin position="205"/>
        <end position="226"/>
    </location>
</feature>
<comment type="similarity">
    <text evidence="2">Belongs to the FHIPEP (flagella/HR/invasion proteins export pore) family.</text>
</comment>
<dbReference type="Proteomes" id="UP000765003">
    <property type="component" value="Unassembled WGS sequence"/>
</dbReference>
<dbReference type="PIRSF" id="PIRSF005419">
    <property type="entry name" value="FlhA"/>
    <property type="match status" value="1"/>
</dbReference>
<feature type="transmembrane region" description="Helical" evidence="9">
    <location>
        <begin position="78"/>
        <end position="99"/>
    </location>
</feature>
<comment type="caution">
    <text evidence="10">The sequence shown here is derived from an EMBL/GenBank/DDBJ whole genome shotgun (WGS) entry which is preliminary data.</text>
</comment>